<gene>
    <name evidence="3" type="ORF">PITCH_A580015</name>
</gene>
<dbReference type="CDD" id="cd00840">
    <property type="entry name" value="MPP_Mre11_N"/>
    <property type="match status" value="1"/>
</dbReference>
<dbReference type="PIRSF" id="PIRSF033091">
    <property type="entry name" value="Pesterase_YhaO"/>
    <property type="match status" value="1"/>
</dbReference>
<reference evidence="3" key="1">
    <citation type="submission" date="2018-01" db="EMBL/GenBank/DDBJ databases">
        <authorList>
            <person name="Regsiter A."/>
            <person name="William W."/>
        </authorList>
    </citation>
    <scope>NUCLEOTIDE SEQUENCE</scope>
    <source>
        <strain evidence="3">TRIP AH-1</strain>
    </source>
</reference>
<evidence type="ECO:0000259" key="2">
    <source>
        <dbReference type="Pfam" id="PF00149"/>
    </source>
</evidence>
<evidence type="ECO:0000313" key="3">
    <source>
        <dbReference type="EMBL" id="SPD75412.1"/>
    </source>
</evidence>
<dbReference type="EMBL" id="OJIN01000201">
    <property type="protein sequence ID" value="SPD75412.1"/>
    <property type="molecule type" value="Genomic_DNA"/>
</dbReference>
<dbReference type="AlphaFoldDB" id="A0A445N191"/>
<dbReference type="PANTHER" id="PTHR30337">
    <property type="entry name" value="COMPONENT OF ATP-DEPENDENT DSDNA EXONUCLEASE"/>
    <property type="match status" value="1"/>
</dbReference>
<dbReference type="InterPro" id="IPR004843">
    <property type="entry name" value="Calcineurin-like_PHP"/>
</dbReference>
<organism evidence="3">
    <name type="scientific">uncultured Desulfobacterium sp</name>
    <dbReference type="NCBI Taxonomy" id="201089"/>
    <lineage>
        <taxon>Bacteria</taxon>
        <taxon>Pseudomonadati</taxon>
        <taxon>Thermodesulfobacteriota</taxon>
        <taxon>Desulfobacteria</taxon>
        <taxon>Desulfobacterales</taxon>
        <taxon>Desulfobacteriaceae</taxon>
        <taxon>Desulfobacterium</taxon>
        <taxon>environmental samples</taxon>
    </lineage>
</organism>
<sequence length="420" mass="47894">MFRFLHAADIHLDSPLKGLEVYQDAPVDQIRGAVRRAFDNLVDLAIQEDAAFVLLAGDLFDGDWKDYNTGLYFINRMGLLREAGIHAFIVSGNHDAASQISRALHLPDNVRLLSHKKPETMILEDLNVAIHGQSFPSRIVSEDLTQFYPQGEYGLFNIGLLHTALTGRPGHEPYAPCTLDALRSKGYQYWALGHVHQREEVSQEPWVIFPGNIQGRHIRETGPKGCTMVTVDEGQVLEVQHHDIDVLRWAVCRVDLNECETHEECLDRVRQSMEDELIRAEGRPIAVRLVLEGVTSLHRQLHEKSFHWMEEFKAISASLVEVWLEKILFHTRKNASLEEVSGVGTPISVLNQAVENFRLGKFQLLDLIPELEQLRSKLPPDLISDDDPFNVDEEKMEALCEDIKELLTGRMLRQEDRYED</sequence>
<proteinExistence type="predicted"/>
<keyword evidence="1" id="KW-0378">Hydrolase</keyword>
<dbReference type="SUPFAM" id="SSF56300">
    <property type="entry name" value="Metallo-dependent phosphatases"/>
    <property type="match status" value="1"/>
</dbReference>
<dbReference type="PANTHER" id="PTHR30337:SF7">
    <property type="entry name" value="PHOSPHOESTERASE"/>
    <property type="match status" value="1"/>
</dbReference>
<evidence type="ECO:0000256" key="1">
    <source>
        <dbReference type="ARBA" id="ARBA00022801"/>
    </source>
</evidence>
<dbReference type="InterPro" id="IPR041796">
    <property type="entry name" value="Mre11_N"/>
</dbReference>
<dbReference type="InterPro" id="IPR050535">
    <property type="entry name" value="DNA_Repair-Maintenance_Comp"/>
</dbReference>
<accession>A0A445N191</accession>
<dbReference type="GO" id="GO:0016787">
    <property type="term" value="F:hydrolase activity"/>
    <property type="evidence" value="ECO:0007669"/>
    <property type="project" value="UniProtKB-KW"/>
</dbReference>
<feature type="domain" description="Calcineurin-like phosphoesterase" evidence="2">
    <location>
        <begin position="2"/>
        <end position="197"/>
    </location>
</feature>
<dbReference type="Gene3D" id="3.60.21.10">
    <property type="match status" value="1"/>
</dbReference>
<dbReference type="InterPro" id="IPR029052">
    <property type="entry name" value="Metallo-depent_PP-like"/>
</dbReference>
<protein>
    <submittedName>
        <fullName evidence="3">Metallophosphoesterase</fullName>
    </submittedName>
</protein>
<dbReference type="Pfam" id="PF00149">
    <property type="entry name" value="Metallophos"/>
    <property type="match status" value="1"/>
</dbReference>
<dbReference type="InterPro" id="IPR014576">
    <property type="entry name" value="Pesterase_YhaO"/>
</dbReference>
<name>A0A445N191_9BACT</name>